<feature type="compositionally biased region" description="Low complexity" evidence="1">
    <location>
        <begin position="118"/>
        <end position="135"/>
    </location>
</feature>
<organism evidence="3 4">
    <name type="scientific">Bradyrhizobium septentrionale</name>
    <dbReference type="NCBI Taxonomy" id="1404411"/>
    <lineage>
        <taxon>Bacteria</taxon>
        <taxon>Pseudomonadati</taxon>
        <taxon>Pseudomonadota</taxon>
        <taxon>Alphaproteobacteria</taxon>
        <taxon>Hyphomicrobiales</taxon>
        <taxon>Nitrobacteraceae</taxon>
        <taxon>Bradyrhizobium</taxon>
    </lineage>
</organism>
<accession>A0ABZ2P971</accession>
<keyword evidence="4" id="KW-1185">Reference proteome</keyword>
<feature type="region of interest" description="Disordered" evidence="1">
    <location>
        <begin position="108"/>
        <end position="135"/>
    </location>
</feature>
<reference evidence="3" key="2">
    <citation type="submission" date="2024-03" db="EMBL/GenBank/DDBJ databases">
        <authorList>
            <person name="Bromfield E.S.P."/>
            <person name="Cloutier S."/>
        </authorList>
    </citation>
    <scope>NUCLEOTIDE SEQUENCE</scope>
    <source>
        <strain evidence="3">5S5</strain>
    </source>
</reference>
<dbReference type="RefSeq" id="WP_338028972.1">
    <property type="nucleotide sequence ID" value="NZ_CP088285.1"/>
</dbReference>
<feature type="transmembrane region" description="Helical" evidence="2">
    <location>
        <begin position="140"/>
        <end position="162"/>
    </location>
</feature>
<keyword evidence="2" id="KW-0472">Membrane</keyword>
<proteinExistence type="predicted"/>
<sequence>MLDLAPRRRKLISAVPRMLYDSLGDEAGSARAMDVATFEDLIDRLGEDLSRWPDDQRLAAVQLLASSAEARTLYEEASAVRRALAAPPVRAPKGLVDRIVTAAAKLPQETAQETASEPAAPADQPNDAQAPGDAAQQGKVLPALLLALCLLPALAPPALMLGESDLPISLSL</sequence>
<reference evidence="3" key="1">
    <citation type="journal article" date="2021" name="Int. J. Syst. Evol. Microbiol.">
        <title>Bradyrhizobium septentrionale sp. nov. (sv. septentrionale) and Bradyrhizobium quebecense sp. nov. (sv. septentrionale) associated with legumes native to Canada possess rearranged symbiosis genes and numerous insertion sequences.</title>
        <authorList>
            <person name="Bromfield E.S.P."/>
            <person name="Cloutier S."/>
        </authorList>
    </citation>
    <scope>NUCLEOTIDE SEQUENCE</scope>
    <source>
        <strain evidence="3">5S5</strain>
    </source>
</reference>
<dbReference type="EMBL" id="CP147711">
    <property type="protein sequence ID" value="WXC82639.1"/>
    <property type="molecule type" value="Genomic_DNA"/>
</dbReference>
<name>A0ABZ2P971_9BRAD</name>
<keyword evidence="2" id="KW-0812">Transmembrane</keyword>
<keyword evidence="2" id="KW-1133">Transmembrane helix</keyword>
<evidence type="ECO:0000313" key="4">
    <source>
        <dbReference type="Proteomes" id="UP001432046"/>
    </source>
</evidence>
<evidence type="ECO:0000256" key="1">
    <source>
        <dbReference type="SAM" id="MobiDB-lite"/>
    </source>
</evidence>
<evidence type="ECO:0000256" key="2">
    <source>
        <dbReference type="SAM" id="Phobius"/>
    </source>
</evidence>
<evidence type="ECO:0000313" key="3">
    <source>
        <dbReference type="EMBL" id="WXC82639.1"/>
    </source>
</evidence>
<gene>
    <name evidence="3" type="ORF">WDK88_14180</name>
</gene>
<protein>
    <submittedName>
        <fullName evidence="3">Uncharacterized protein</fullName>
    </submittedName>
</protein>
<dbReference type="Proteomes" id="UP001432046">
    <property type="component" value="Chromosome"/>
</dbReference>